<dbReference type="Pfam" id="PF13411">
    <property type="entry name" value="MerR_1"/>
    <property type="match status" value="1"/>
</dbReference>
<dbReference type="Proteomes" id="UP000523863">
    <property type="component" value="Unassembled WGS sequence"/>
</dbReference>
<dbReference type="EMBL" id="JACHBL010000001">
    <property type="protein sequence ID" value="MBB5599182.1"/>
    <property type="molecule type" value="Genomic_DNA"/>
</dbReference>
<dbReference type="SUPFAM" id="SSF89082">
    <property type="entry name" value="Antibiotic binding domain of TipA-like multidrug resistance regulators"/>
    <property type="match status" value="1"/>
</dbReference>
<evidence type="ECO:0000256" key="4">
    <source>
        <dbReference type="ARBA" id="ARBA00023163"/>
    </source>
</evidence>
<protein>
    <submittedName>
        <fullName evidence="6">DNA-binding transcriptional MerR regulator</fullName>
    </submittedName>
</protein>
<dbReference type="InterPro" id="IPR012925">
    <property type="entry name" value="TipAS_dom"/>
</dbReference>
<evidence type="ECO:0000256" key="1">
    <source>
        <dbReference type="ARBA" id="ARBA00022491"/>
    </source>
</evidence>
<keyword evidence="1" id="KW-0678">Repressor</keyword>
<dbReference type="Gene3D" id="1.10.490.50">
    <property type="entry name" value="Antibiotic binding domain of TipA-like multidrug resistance regulators"/>
    <property type="match status" value="1"/>
</dbReference>
<dbReference type="InterPro" id="IPR047057">
    <property type="entry name" value="MerR_fam"/>
</dbReference>
<dbReference type="GO" id="GO:0003677">
    <property type="term" value="F:DNA binding"/>
    <property type="evidence" value="ECO:0007669"/>
    <property type="project" value="UniProtKB-KW"/>
</dbReference>
<dbReference type="InterPro" id="IPR009061">
    <property type="entry name" value="DNA-bd_dom_put_sf"/>
</dbReference>
<dbReference type="InterPro" id="IPR036244">
    <property type="entry name" value="TipA-like_antibiotic-bd"/>
</dbReference>
<proteinExistence type="predicted"/>
<keyword evidence="3 6" id="KW-0238">DNA-binding</keyword>
<dbReference type="Pfam" id="PF07739">
    <property type="entry name" value="TipAS"/>
    <property type="match status" value="1"/>
</dbReference>
<dbReference type="Gene3D" id="1.10.1660.10">
    <property type="match status" value="1"/>
</dbReference>
<dbReference type="SUPFAM" id="SSF46955">
    <property type="entry name" value="Putative DNA-binding domain"/>
    <property type="match status" value="1"/>
</dbReference>
<name>A0A7W9DCS2_9MICC</name>
<dbReference type="PANTHER" id="PTHR30204:SF69">
    <property type="entry name" value="MERR-FAMILY TRANSCRIPTIONAL REGULATOR"/>
    <property type="match status" value="1"/>
</dbReference>
<keyword evidence="4" id="KW-0804">Transcription</keyword>
<comment type="caution">
    <text evidence="6">The sequence shown here is derived from an EMBL/GenBank/DDBJ whole genome shotgun (WGS) entry which is preliminary data.</text>
</comment>
<dbReference type="PANTHER" id="PTHR30204">
    <property type="entry name" value="REDOX-CYCLING DRUG-SENSING TRANSCRIPTIONAL ACTIVATOR SOXR"/>
    <property type="match status" value="1"/>
</dbReference>
<keyword evidence="2" id="KW-0805">Transcription regulation</keyword>
<evidence type="ECO:0000313" key="6">
    <source>
        <dbReference type="EMBL" id="MBB5599182.1"/>
    </source>
</evidence>
<evidence type="ECO:0000259" key="5">
    <source>
        <dbReference type="PROSITE" id="PS50937"/>
    </source>
</evidence>
<feature type="domain" description="HTH merR-type" evidence="5">
    <location>
        <begin position="7"/>
        <end position="76"/>
    </location>
</feature>
<dbReference type="CDD" id="cd01106">
    <property type="entry name" value="HTH_TipAL-Mta"/>
    <property type="match status" value="1"/>
</dbReference>
<dbReference type="AlphaFoldDB" id="A0A7W9DCS2"/>
<organism evidence="6 7">
    <name type="scientific">Neomicrococcus lactis</name>
    <dbReference type="NCBI Taxonomy" id="732241"/>
    <lineage>
        <taxon>Bacteria</taxon>
        <taxon>Bacillati</taxon>
        <taxon>Actinomycetota</taxon>
        <taxon>Actinomycetes</taxon>
        <taxon>Micrococcales</taxon>
        <taxon>Micrococcaceae</taxon>
        <taxon>Neomicrococcus</taxon>
    </lineage>
</organism>
<reference evidence="6 7" key="1">
    <citation type="submission" date="2020-08" db="EMBL/GenBank/DDBJ databases">
        <title>Sequencing the genomes of 1000 actinobacteria strains.</title>
        <authorList>
            <person name="Klenk H.-P."/>
        </authorList>
    </citation>
    <scope>NUCLEOTIDE SEQUENCE [LARGE SCALE GENOMIC DNA]</scope>
    <source>
        <strain evidence="6 7">DSM 23694</strain>
    </source>
</reference>
<evidence type="ECO:0000256" key="2">
    <source>
        <dbReference type="ARBA" id="ARBA00023015"/>
    </source>
</evidence>
<dbReference type="GO" id="GO:0003700">
    <property type="term" value="F:DNA-binding transcription factor activity"/>
    <property type="evidence" value="ECO:0007669"/>
    <property type="project" value="InterPro"/>
</dbReference>
<dbReference type="InterPro" id="IPR000551">
    <property type="entry name" value="MerR-type_HTH_dom"/>
</dbReference>
<accession>A0A7W9DCS2</accession>
<dbReference type="RefSeq" id="WP_183643930.1">
    <property type="nucleotide sequence ID" value="NZ_JACHBL010000001.1"/>
</dbReference>
<dbReference type="SMART" id="SM00422">
    <property type="entry name" value="HTH_MERR"/>
    <property type="match status" value="1"/>
</dbReference>
<dbReference type="PROSITE" id="PS50937">
    <property type="entry name" value="HTH_MERR_2"/>
    <property type="match status" value="1"/>
</dbReference>
<evidence type="ECO:0000313" key="7">
    <source>
        <dbReference type="Proteomes" id="UP000523863"/>
    </source>
</evidence>
<gene>
    <name evidence="6" type="ORF">BKA12_002262</name>
</gene>
<evidence type="ECO:0000256" key="3">
    <source>
        <dbReference type="ARBA" id="ARBA00023125"/>
    </source>
</evidence>
<keyword evidence="7" id="KW-1185">Reference proteome</keyword>
<sequence length="249" mass="27893">MNTESREWSIQDLARISGTTSRTLRHYQSVGLLEPARLGANGMRYYDDAALGALLNILVLRRLGFSLERIKTIRAGETELLSALQSRVRELTALEEKVQRQIRSVQLTIDQLTNGVSAMSADNFDGFDNSVYQEEVDERWGKDAYAAANQQWKSMSPEQQKAHQQEHLDMALEYQRLAEAGVAADASEAQAAAARHVAWLAVFTKPTHAYVMGLAEMYVADPRFAANYHGHAEYVRDALTVYADKELAQ</sequence>